<accession>A0A0P1ANV0</accession>
<keyword evidence="2" id="KW-1185">Reference proteome</keyword>
<dbReference type="EMBL" id="CCYD01000645">
    <property type="protein sequence ID" value="CEG42930.1"/>
    <property type="molecule type" value="Genomic_DNA"/>
</dbReference>
<dbReference type="Proteomes" id="UP000054928">
    <property type="component" value="Unassembled WGS sequence"/>
</dbReference>
<protein>
    <submittedName>
        <fullName evidence="1">Uncharacterized protein</fullName>
    </submittedName>
</protein>
<proteinExistence type="predicted"/>
<name>A0A0P1ANV0_PLAHL</name>
<dbReference type="AlphaFoldDB" id="A0A0P1ANV0"/>
<dbReference type="RefSeq" id="XP_024579299.1">
    <property type="nucleotide sequence ID" value="XM_024728864.2"/>
</dbReference>
<evidence type="ECO:0000313" key="1">
    <source>
        <dbReference type="EMBL" id="CEG42930.1"/>
    </source>
</evidence>
<reference evidence="2" key="1">
    <citation type="submission" date="2014-09" db="EMBL/GenBank/DDBJ databases">
        <authorList>
            <person name="Sharma Rahul"/>
            <person name="Thines Marco"/>
        </authorList>
    </citation>
    <scope>NUCLEOTIDE SEQUENCE [LARGE SCALE GENOMIC DNA]</scope>
</reference>
<evidence type="ECO:0000313" key="2">
    <source>
        <dbReference type="Proteomes" id="UP000054928"/>
    </source>
</evidence>
<organism evidence="1 2">
    <name type="scientific">Plasmopara halstedii</name>
    <name type="common">Downy mildew of sunflower</name>
    <dbReference type="NCBI Taxonomy" id="4781"/>
    <lineage>
        <taxon>Eukaryota</taxon>
        <taxon>Sar</taxon>
        <taxon>Stramenopiles</taxon>
        <taxon>Oomycota</taxon>
        <taxon>Peronosporomycetes</taxon>
        <taxon>Peronosporales</taxon>
        <taxon>Peronosporaceae</taxon>
        <taxon>Plasmopara</taxon>
    </lineage>
</organism>
<dbReference type="GeneID" id="36409718"/>
<sequence>MTFQMWLTTKTNITWCSTRLYGIVRMICGNINNQKSDNEYSTCRTVLTTNAEKHRIRHAGSNRLNQQTYEFLLRAQKSFSQSDCYILSILTNSASLADARKRVPSDNADLKLKLRIV</sequence>